<keyword evidence="3" id="KW-1185">Reference proteome</keyword>
<feature type="region of interest" description="Disordered" evidence="1">
    <location>
        <begin position="81"/>
        <end position="151"/>
    </location>
</feature>
<evidence type="ECO:0008006" key="4">
    <source>
        <dbReference type="Google" id="ProtNLM"/>
    </source>
</evidence>
<proteinExistence type="predicted"/>
<feature type="compositionally biased region" description="Basic and acidic residues" evidence="1">
    <location>
        <begin position="127"/>
        <end position="151"/>
    </location>
</feature>
<reference evidence="3" key="1">
    <citation type="journal article" date="2019" name="Int. J. Syst. Evol. Microbiol.">
        <title>The Global Catalogue of Microorganisms (GCM) 10K type strain sequencing project: providing services to taxonomists for standard genome sequencing and annotation.</title>
        <authorList>
            <consortium name="The Broad Institute Genomics Platform"/>
            <consortium name="The Broad Institute Genome Sequencing Center for Infectious Disease"/>
            <person name="Wu L."/>
            <person name="Ma J."/>
        </authorList>
    </citation>
    <scope>NUCLEOTIDE SEQUENCE [LARGE SCALE GENOMIC DNA]</scope>
    <source>
        <strain evidence="3">JCM 9371</strain>
    </source>
</reference>
<evidence type="ECO:0000313" key="2">
    <source>
        <dbReference type="EMBL" id="MFD0688734.1"/>
    </source>
</evidence>
<organism evidence="2 3">
    <name type="scientific">Actinomadura fibrosa</name>
    <dbReference type="NCBI Taxonomy" id="111802"/>
    <lineage>
        <taxon>Bacteria</taxon>
        <taxon>Bacillati</taxon>
        <taxon>Actinomycetota</taxon>
        <taxon>Actinomycetes</taxon>
        <taxon>Streptosporangiales</taxon>
        <taxon>Thermomonosporaceae</taxon>
        <taxon>Actinomadura</taxon>
    </lineage>
</organism>
<accession>A0ABW2XQX1</accession>
<comment type="caution">
    <text evidence="2">The sequence shown here is derived from an EMBL/GenBank/DDBJ whole genome shotgun (WGS) entry which is preliminary data.</text>
</comment>
<name>A0ABW2XQX1_9ACTN</name>
<feature type="compositionally biased region" description="Low complexity" evidence="1">
    <location>
        <begin position="112"/>
        <end position="125"/>
    </location>
</feature>
<gene>
    <name evidence="2" type="ORF">ACFQZM_29865</name>
</gene>
<evidence type="ECO:0000313" key="3">
    <source>
        <dbReference type="Proteomes" id="UP001597063"/>
    </source>
</evidence>
<dbReference type="EMBL" id="JBHTGP010000015">
    <property type="protein sequence ID" value="MFD0688734.1"/>
    <property type="molecule type" value="Genomic_DNA"/>
</dbReference>
<protein>
    <recommendedName>
        <fullName evidence="4">XRE family transcriptional regulator</fullName>
    </recommendedName>
</protein>
<dbReference type="Proteomes" id="UP001597063">
    <property type="component" value="Unassembled WGS sequence"/>
</dbReference>
<evidence type="ECO:0000256" key="1">
    <source>
        <dbReference type="SAM" id="MobiDB-lite"/>
    </source>
</evidence>
<sequence>MRRHLDEHFGSDGPPHEKLRGLLYCLRRHKHPWTTQEEIAETARLTLPKVREIARGDCAYVLPDALLAVLDVLGAGPPEIAAVPADRSPPPGHPDTTGALDEHENRPGPCGGAEAAPAAPADTGPSIDREPGKEDGRSDDHGRPDEIDPMRVDTVQEFTRALEIFRLVRGQRPLREMAKRCLDVNDELKEQGLQIHPYSTASYSTAIKDGKEGKPARKELILTPDQLGRFLARVKAGALDLPAGRG</sequence>
<dbReference type="RefSeq" id="WP_131762864.1">
    <property type="nucleotide sequence ID" value="NZ_CAACUY010000266.1"/>
</dbReference>